<dbReference type="AlphaFoldDB" id="A0A451AF20"/>
<protein>
    <submittedName>
        <fullName evidence="1">HicB family protein</fullName>
    </submittedName>
</protein>
<name>A0A451AF20_9GAMM</name>
<reference evidence="1" key="1">
    <citation type="submission" date="2019-02" db="EMBL/GenBank/DDBJ databases">
        <authorList>
            <person name="Gruber-Vodicka R. H."/>
            <person name="Seah K. B. B."/>
        </authorList>
    </citation>
    <scope>NUCLEOTIDE SEQUENCE</scope>
    <source>
        <strain evidence="1">BECK_BY1</strain>
    </source>
</reference>
<dbReference type="GO" id="GO:0006355">
    <property type="term" value="P:regulation of DNA-templated transcription"/>
    <property type="evidence" value="ECO:0007669"/>
    <property type="project" value="InterPro"/>
</dbReference>
<evidence type="ECO:0000313" key="1">
    <source>
        <dbReference type="EMBL" id="VFK64625.1"/>
    </source>
</evidence>
<gene>
    <name evidence="1" type="ORF">BECKTUN1418D_GA0071000_12763</name>
</gene>
<accession>A0A451AF20</accession>
<dbReference type="InterPro" id="IPR010985">
    <property type="entry name" value="Ribbon_hlx_hlx"/>
</dbReference>
<dbReference type="Pfam" id="PF05534">
    <property type="entry name" value="HicB"/>
    <property type="match status" value="1"/>
</dbReference>
<organism evidence="1">
    <name type="scientific">Candidatus Kentrum sp. TUN</name>
    <dbReference type="NCBI Taxonomy" id="2126343"/>
    <lineage>
        <taxon>Bacteria</taxon>
        <taxon>Pseudomonadati</taxon>
        <taxon>Pseudomonadota</taxon>
        <taxon>Gammaproteobacteria</taxon>
        <taxon>Candidatus Kentrum</taxon>
    </lineage>
</organism>
<dbReference type="EMBL" id="CAADFX010000276">
    <property type="protein sequence ID" value="VFK64625.1"/>
    <property type="molecule type" value="Genomic_DNA"/>
</dbReference>
<dbReference type="SUPFAM" id="SSF47598">
    <property type="entry name" value="Ribbon-helix-helix"/>
    <property type="match status" value="1"/>
</dbReference>
<dbReference type="InterPro" id="IPR008651">
    <property type="entry name" value="Uncharacterised_HicB"/>
</dbReference>
<proteinExistence type="predicted"/>
<sequence>MATLTIRLPDDKHMRLKVLASHKRISLNKLMEELSTQAIAEFDVETRFRAMAAKGSIAKGLDILDRLDKAFEG</sequence>